<evidence type="ECO:0000256" key="2">
    <source>
        <dbReference type="ARBA" id="ARBA00022857"/>
    </source>
</evidence>
<comment type="similarity">
    <text evidence="1">Belongs to the short-chain dehydrogenases/reductases (SDR) family.</text>
</comment>
<keyword evidence="5" id="KW-1185">Reference proteome</keyword>
<keyword evidence="3" id="KW-0560">Oxidoreductase</keyword>
<dbReference type="GO" id="GO:0005737">
    <property type="term" value="C:cytoplasm"/>
    <property type="evidence" value="ECO:0007669"/>
    <property type="project" value="TreeGrafter"/>
</dbReference>
<name>A0A1X6MYB6_9APHY</name>
<evidence type="ECO:0000313" key="5">
    <source>
        <dbReference type="Proteomes" id="UP000194127"/>
    </source>
</evidence>
<dbReference type="InterPro" id="IPR036291">
    <property type="entry name" value="NAD(P)-bd_dom_sf"/>
</dbReference>
<dbReference type="EMBL" id="KZ110599">
    <property type="protein sequence ID" value="OSX61337.1"/>
    <property type="molecule type" value="Genomic_DNA"/>
</dbReference>
<gene>
    <name evidence="4" type="ORF">POSPLADRAFT_1146638</name>
</gene>
<sequence>MAPTREADPHVSRTSRGLGLELVRQLARSPTNRVIAACRNSDRATALHSLTSGAKGDLHVLELDVGDPASIRDSVKTVEHILGDSGLDYLYNNAGVNAKIDDAFGLDCGDFMKALEINVAAPALLAQAYLPLIEKSQRKVIVNVSSRYGSVSLDRGPTWPVYSITKSALNMLTYKQAKARPDLIVISLAPGWVKTDMGGPNAALEPHQSVEDQLRIVTGLTPQDSGKFFNHTGEVYPY</sequence>
<dbReference type="OrthoDB" id="7289984at2759"/>
<dbReference type="Gene3D" id="3.40.50.720">
    <property type="entry name" value="NAD(P)-binding Rossmann-like Domain"/>
    <property type="match status" value="1"/>
</dbReference>
<dbReference type="GO" id="GO:0016491">
    <property type="term" value="F:oxidoreductase activity"/>
    <property type="evidence" value="ECO:0007669"/>
    <property type="project" value="UniProtKB-KW"/>
</dbReference>
<dbReference type="InterPro" id="IPR002347">
    <property type="entry name" value="SDR_fam"/>
</dbReference>
<dbReference type="PANTHER" id="PTHR43544">
    <property type="entry name" value="SHORT-CHAIN DEHYDROGENASE/REDUCTASE"/>
    <property type="match status" value="1"/>
</dbReference>
<dbReference type="AlphaFoldDB" id="A0A1X6MYB6"/>
<dbReference type="Proteomes" id="UP000194127">
    <property type="component" value="Unassembled WGS sequence"/>
</dbReference>
<protein>
    <submittedName>
        <fullName evidence="4">Uncharacterized protein</fullName>
    </submittedName>
</protein>
<evidence type="ECO:0000313" key="4">
    <source>
        <dbReference type="EMBL" id="OSX61337.1"/>
    </source>
</evidence>
<reference evidence="4 5" key="1">
    <citation type="submission" date="2017-04" db="EMBL/GenBank/DDBJ databases">
        <title>Genome Sequence of the Model Brown-Rot Fungus Postia placenta SB12.</title>
        <authorList>
            <consortium name="DOE Joint Genome Institute"/>
            <person name="Gaskell J."/>
            <person name="Kersten P."/>
            <person name="Larrondo L.F."/>
            <person name="Canessa P."/>
            <person name="Martinez D."/>
            <person name="Hibbett D."/>
            <person name="Schmoll M."/>
            <person name="Kubicek C.P."/>
            <person name="Martinez A.T."/>
            <person name="Yadav J."/>
            <person name="Master E."/>
            <person name="Magnuson J.K."/>
            <person name="James T."/>
            <person name="Yaver D."/>
            <person name="Berka R."/>
            <person name="Labutti K."/>
            <person name="Lipzen A."/>
            <person name="Aerts A."/>
            <person name="Barry K."/>
            <person name="Henrissat B."/>
            <person name="Blanchette R."/>
            <person name="Grigoriev I."/>
            <person name="Cullen D."/>
        </authorList>
    </citation>
    <scope>NUCLEOTIDE SEQUENCE [LARGE SCALE GENOMIC DNA]</scope>
    <source>
        <strain evidence="4 5">MAD-698-R-SB12</strain>
    </source>
</reference>
<dbReference type="InterPro" id="IPR051468">
    <property type="entry name" value="Fungal_SecMetab_SDRs"/>
</dbReference>
<accession>A0A1X6MYB6</accession>
<dbReference type="PANTHER" id="PTHR43544:SF7">
    <property type="entry name" value="NADB-LER2"/>
    <property type="match status" value="1"/>
</dbReference>
<organism evidence="4 5">
    <name type="scientific">Postia placenta MAD-698-R-SB12</name>
    <dbReference type="NCBI Taxonomy" id="670580"/>
    <lineage>
        <taxon>Eukaryota</taxon>
        <taxon>Fungi</taxon>
        <taxon>Dikarya</taxon>
        <taxon>Basidiomycota</taxon>
        <taxon>Agaricomycotina</taxon>
        <taxon>Agaricomycetes</taxon>
        <taxon>Polyporales</taxon>
        <taxon>Adustoporiaceae</taxon>
        <taxon>Rhodonia</taxon>
    </lineage>
</organism>
<evidence type="ECO:0000256" key="1">
    <source>
        <dbReference type="ARBA" id="ARBA00006484"/>
    </source>
</evidence>
<dbReference type="CDD" id="cd05325">
    <property type="entry name" value="carb_red_sniffer_like_SDR_c"/>
    <property type="match status" value="1"/>
</dbReference>
<dbReference type="Pfam" id="PF00106">
    <property type="entry name" value="adh_short"/>
    <property type="match status" value="1"/>
</dbReference>
<keyword evidence="2" id="KW-0521">NADP</keyword>
<proteinExistence type="inferred from homology"/>
<dbReference type="PRINTS" id="PR00081">
    <property type="entry name" value="GDHRDH"/>
</dbReference>
<dbReference type="GeneID" id="36330909"/>
<dbReference type="SUPFAM" id="SSF51735">
    <property type="entry name" value="NAD(P)-binding Rossmann-fold domains"/>
    <property type="match status" value="1"/>
</dbReference>
<dbReference type="RefSeq" id="XP_024338131.1">
    <property type="nucleotide sequence ID" value="XM_024485960.1"/>
</dbReference>
<evidence type="ECO:0000256" key="3">
    <source>
        <dbReference type="ARBA" id="ARBA00023002"/>
    </source>
</evidence>